<evidence type="ECO:0000256" key="1">
    <source>
        <dbReference type="ARBA" id="ARBA00004123"/>
    </source>
</evidence>
<feature type="non-terminal residue" evidence="8">
    <location>
        <position position="1"/>
    </location>
</feature>
<dbReference type="GO" id="GO:0003677">
    <property type="term" value="F:DNA binding"/>
    <property type="evidence" value="ECO:0007669"/>
    <property type="project" value="UniProtKB-KW"/>
</dbReference>
<dbReference type="GO" id="GO:0003700">
    <property type="term" value="F:DNA-binding transcription factor activity"/>
    <property type="evidence" value="ECO:0007669"/>
    <property type="project" value="InterPro"/>
</dbReference>
<dbReference type="OrthoDB" id="1908613at2759"/>
<evidence type="ECO:0000256" key="6">
    <source>
        <dbReference type="SAM" id="MobiDB-lite"/>
    </source>
</evidence>
<dbReference type="GO" id="GO:0005634">
    <property type="term" value="C:nucleus"/>
    <property type="evidence" value="ECO:0007669"/>
    <property type="project" value="UniProtKB-SubCell"/>
</dbReference>
<dbReference type="InterPro" id="IPR009057">
    <property type="entry name" value="Homeodomain-like_sf"/>
</dbReference>
<sequence length="388" mass="42110">ARPRGCAVRFVPSSAIPSNRTVPLLSAPLPFLPPPPYKDDETTTGGMMGGWIEPAAMGSEVGLELQLCAVPTVGGFVKDAATESGGRAARLVESIRILEEEKRKIEAFKRELPLCIHLLGEVIDGLKKETERCGGGCFGRVLEEFLPVESRVEQDGGVQVDDKMNWMSSAQLWSDNYGENDISPRNHEEKENLFSECKSPGGGGAFLPFGAPSTVSASSEEKKPARRVCGRGPKSVGRAPESWSPPAPATACGHLGFQSQHRPSRKARRCWSQELHRRFTLAIRQLGGAQGEWLLQSLATPKRIREAMKVEGLTNDEVKSHLQVASRFLLVDYQISIARWKAASCFGHGESTGGGGRLIVRPASGAMHRSSTAERFTFRFSTQPSSAG</sequence>
<keyword evidence="9" id="KW-1185">Reference proteome</keyword>
<evidence type="ECO:0000256" key="5">
    <source>
        <dbReference type="ARBA" id="ARBA00023242"/>
    </source>
</evidence>
<dbReference type="PANTHER" id="PTHR31003">
    <property type="entry name" value="MYB FAMILY TRANSCRIPTION FACTOR"/>
    <property type="match status" value="1"/>
</dbReference>
<dbReference type="PANTHER" id="PTHR31003:SF3">
    <property type="entry name" value="HOMEODOMAIN-LIKE SUPERFAMILY PROTEIN-RELATED"/>
    <property type="match status" value="1"/>
</dbReference>
<dbReference type="EMBL" id="CP097506">
    <property type="protein sequence ID" value="URD97221.1"/>
    <property type="molecule type" value="Genomic_DNA"/>
</dbReference>
<keyword evidence="3" id="KW-0238">DNA-binding</keyword>
<keyword evidence="4" id="KW-0804">Transcription</keyword>
<gene>
    <name evidence="8" type="ORF">MUK42_11056</name>
</gene>
<evidence type="ECO:0000313" key="9">
    <source>
        <dbReference type="Proteomes" id="UP001055439"/>
    </source>
</evidence>
<comment type="subcellular location">
    <subcellularLocation>
        <location evidence="1">Nucleus</location>
    </subcellularLocation>
</comment>
<dbReference type="InterPro" id="IPR006447">
    <property type="entry name" value="Myb_dom_plants"/>
</dbReference>
<name>A0A9E7FN57_9LILI</name>
<dbReference type="Proteomes" id="UP001055439">
    <property type="component" value="Chromosome 4"/>
</dbReference>
<dbReference type="SUPFAM" id="SSF46689">
    <property type="entry name" value="Homeodomain-like"/>
    <property type="match status" value="1"/>
</dbReference>
<proteinExistence type="predicted"/>
<dbReference type="InterPro" id="IPR058673">
    <property type="entry name" value="HHO5-like_N"/>
</dbReference>
<feature type="region of interest" description="Disordered" evidence="6">
    <location>
        <begin position="213"/>
        <end position="247"/>
    </location>
</feature>
<reference evidence="8" key="1">
    <citation type="submission" date="2022-05" db="EMBL/GenBank/DDBJ databases">
        <title>The Musa troglodytarum L. genome provides insights into the mechanism of non-climacteric behaviour and enrichment of carotenoids.</title>
        <authorList>
            <person name="Wang J."/>
        </authorList>
    </citation>
    <scope>NUCLEOTIDE SEQUENCE</scope>
    <source>
        <tissue evidence="8">Leaf</tissue>
    </source>
</reference>
<keyword evidence="2" id="KW-0805">Transcription regulation</keyword>
<organism evidence="8 9">
    <name type="scientific">Musa troglodytarum</name>
    <name type="common">fe'i banana</name>
    <dbReference type="NCBI Taxonomy" id="320322"/>
    <lineage>
        <taxon>Eukaryota</taxon>
        <taxon>Viridiplantae</taxon>
        <taxon>Streptophyta</taxon>
        <taxon>Embryophyta</taxon>
        <taxon>Tracheophyta</taxon>
        <taxon>Spermatophyta</taxon>
        <taxon>Magnoliopsida</taxon>
        <taxon>Liliopsida</taxon>
        <taxon>Zingiberales</taxon>
        <taxon>Musaceae</taxon>
        <taxon>Musa</taxon>
    </lineage>
</organism>
<dbReference type="AlphaFoldDB" id="A0A9E7FN57"/>
<protein>
    <submittedName>
        <fullName evidence="8">MYB family transcription factor</fullName>
    </submittedName>
</protein>
<dbReference type="NCBIfam" id="TIGR01557">
    <property type="entry name" value="myb_SHAQKYF"/>
    <property type="match status" value="1"/>
</dbReference>
<evidence type="ECO:0000256" key="2">
    <source>
        <dbReference type="ARBA" id="ARBA00023015"/>
    </source>
</evidence>
<evidence type="ECO:0000313" key="8">
    <source>
        <dbReference type="EMBL" id="URD97221.1"/>
    </source>
</evidence>
<dbReference type="Gene3D" id="1.10.10.60">
    <property type="entry name" value="Homeodomain-like"/>
    <property type="match status" value="1"/>
</dbReference>
<keyword evidence="5" id="KW-0539">Nucleus</keyword>
<evidence type="ECO:0000256" key="3">
    <source>
        <dbReference type="ARBA" id="ARBA00023125"/>
    </source>
</evidence>
<feature type="domain" description="HHO5-like N-terminal" evidence="7">
    <location>
        <begin position="68"/>
        <end position="130"/>
    </location>
</feature>
<evidence type="ECO:0000256" key="4">
    <source>
        <dbReference type="ARBA" id="ARBA00023163"/>
    </source>
</evidence>
<evidence type="ECO:0000259" key="7">
    <source>
        <dbReference type="Pfam" id="PF26575"/>
    </source>
</evidence>
<accession>A0A9E7FN57</accession>
<dbReference type="InterPro" id="IPR044787">
    <property type="entry name" value="HHO5-like"/>
</dbReference>
<dbReference type="Pfam" id="PF26575">
    <property type="entry name" value="HHO5_N"/>
    <property type="match status" value="1"/>
</dbReference>